<dbReference type="OrthoDB" id="2130629at2759"/>
<keyword evidence="4 7" id="KW-1133">Transmembrane helix</keyword>
<feature type="transmembrane region" description="Helical" evidence="7">
    <location>
        <begin position="354"/>
        <end position="374"/>
    </location>
</feature>
<evidence type="ECO:0000313" key="10">
    <source>
        <dbReference type="Proteomes" id="UP000726737"/>
    </source>
</evidence>
<dbReference type="InterPro" id="IPR020846">
    <property type="entry name" value="MFS_dom"/>
</dbReference>
<feature type="transmembrane region" description="Helical" evidence="7">
    <location>
        <begin position="134"/>
        <end position="157"/>
    </location>
</feature>
<evidence type="ECO:0000256" key="5">
    <source>
        <dbReference type="ARBA" id="ARBA00023136"/>
    </source>
</evidence>
<proteinExistence type="predicted"/>
<dbReference type="EMBL" id="JAAAJA010000589">
    <property type="protein sequence ID" value="KAG0251501.1"/>
    <property type="molecule type" value="Genomic_DNA"/>
</dbReference>
<dbReference type="GO" id="GO:0022857">
    <property type="term" value="F:transmembrane transporter activity"/>
    <property type="evidence" value="ECO:0007669"/>
    <property type="project" value="InterPro"/>
</dbReference>
<feature type="transmembrane region" description="Helical" evidence="7">
    <location>
        <begin position="163"/>
        <end position="184"/>
    </location>
</feature>
<feature type="region of interest" description="Disordered" evidence="6">
    <location>
        <begin position="1"/>
        <end position="20"/>
    </location>
</feature>
<evidence type="ECO:0000256" key="1">
    <source>
        <dbReference type="ARBA" id="ARBA00004141"/>
    </source>
</evidence>
<sequence length="541" mass="58562">MVFHSVDTSSPERMVDPSSVPSFPVDPAPLTKFQQISLKCQPLMLYVVSFAQFIDIGLLEGEIKLGDLFGHRRVFLSGLLWFAIFSLLNGFSTSPVMLCISRALQGIGAAAQIPTALALIAIKYPVGEARTRALSIFSAIGGMGAVTGLLLSGALTSTIGWQWIFYISAIMSSILFVFGFFAIPDVRGLHGESPKVDVGGAVTVTGGIVCIIYYISSGVEAGWASVQTLPVLCVGIVLLGIFFVIEKRISYPIMPFHIWKHRAFAVSFILIFIMQAAFQGFLYYSTLIFQEVLGYSIMRTSLSYLVHGLSAIVVYSVMGNFLPRLPLKPIIATGFVLLGCSALMFAFVTSASVYWILPFLGLIVNVFGLGFVMLPAQITALRDAADDDQGVVGAIYNVGLQIGAPFGLAILTVISGNLNNEYKETPGPERMHGYKYALIGDMVIALIGFVLTVFFLPHVKPTKAQKPASLEEGGLPVINDDDTITETDVKVTAASAAVGYGMPQKQELDEMHQKEELFQSNDYKQEISEEEAKAAAKVQLA</sequence>
<feature type="transmembrane region" description="Helical" evidence="7">
    <location>
        <begin position="73"/>
        <end position="91"/>
    </location>
</feature>
<dbReference type="GO" id="GO:0016020">
    <property type="term" value="C:membrane"/>
    <property type="evidence" value="ECO:0007669"/>
    <property type="project" value="UniProtKB-SubCell"/>
</dbReference>
<dbReference type="Pfam" id="PF07690">
    <property type="entry name" value="MFS_1"/>
    <property type="match status" value="1"/>
</dbReference>
<dbReference type="PANTHER" id="PTHR42718:SF9">
    <property type="entry name" value="MAJOR FACILITATOR SUPERFAMILY MULTIDRUG TRANSPORTER MFSC"/>
    <property type="match status" value="1"/>
</dbReference>
<feature type="transmembrane region" description="Helical" evidence="7">
    <location>
        <begin position="394"/>
        <end position="416"/>
    </location>
</feature>
<evidence type="ECO:0000256" key="2">
    <source>
        <dbReference type="ARBA" id="ARBA00022448"/>
    </source>
</evidence>
<keyword evidence="2" id="KW-0813">Transport</keyword>
<comment type="caution">
    <text evidence="9">The sequence shown here is derived from an EMBL/GenBank/DDBJ whole genome shotgun (WGS) entry which is preliminary data.</text>
</comment>
<feature type="transmembrane region" description="Helical" evidence="7">
    <location>
        <begin position="264"/>
        <end position="284"/>
    </location>
</feature>
<dbReference type="Gene3D" id="1.20.1250.20">
    <property type="entry name" value="MFS general substrate transporter like domains"/>
    <property type="match status" value="1"/>
</dbReference>
<protein>
    <recommendedName>
        <fullName evidence="8">Major facilitator superfamily (MFS) profile domain-containing protein</fullName>
    </recommendedName>
</protein>
<reference evidence="9" key="1">
    <citation type="journal article" date="2020" name="Fungal Divers.">
        <title>Resolving the Mortierellaceae phylogeny through synthesis of multi-gene phylogenetics and phylogenomics.</title>
        <authorList>
            <person name="Vandepol N."/>
            <person name="Liber J."/>
            <person name="Desiro A."/>
            <person name="Na H."/>
            <person name="Kennedy M."/>
            <person name="Barry K."/>
            <person name="Grigoriev I.V."/>
            <person name="Miller A.N."/>
            <person name="O'Donnell K."/>
            <person name="Stajich J.E."/>
            <person name="Bonito G."/>
        </authorList>
    </citation>
    <scope>NUCLEOTIDE SEQUENCE</scope>
    <source>
        <strain evidence="9">KOD948</strain>
    </source>
</reference>
<dbReference type="AlphaFoldDB" id="A0A9P6PSC8"/>
<evidence type="ECO:0000259" key="8">
    <source>
        <dbReference type="PROSITE" id="PS50850"/>
    </source>
</evidence>
<feature type="transmembrane region" description="Helical" evidence="7">
    <location>
        <begin position="436"/>
        <end position="456"/>
    </location>
</feature>
<accession>A0A9P6PSC8</accession>
<keyword evidence="10" id="KW-1185">Reference proteome</keyword>
<dbReference type="InterPro" id="IPR036259">
    <property type="entry name" value="MFS_trans_sf"/>
</dbReference>
<dbReference type="SUPFAM" id="SSF103473">
    <property type="entry name" value="MFS general substrate transporter"/>
    <property type="match status" value="1"/>
</dbReference>
<name>A0A9P6PSC8_9FUNG</name>
<evidence type="ECO:0000256" key="3">
    <source>
        <dbReference type="ARBA" id="ARBA00022692"/>
    </source>
</evidence>
<feature type="transmembrane region" description="Helical" evidence="7">
    <location>
        <begin position="103"/>
        <end position="122"/>
    </location>
</feature>
<feature type="domain" description="Major facilitator superfamily (MFS) profile" evidence="8">
    <location>
        <begin position="1"/>
        <end position="460"/>
    </location>
</feature>
<evidence type="ECO:0000256" key="6">
    <source>
        <dbReference type="SAM" id="MobiDB-lite"/>
    </source>
</evidence>
<feature type="transmembrane region" description="Helical" evidence="7">
    <location>
        <begin position="304"/>
        <end position="322"/>
    </location>
</feature>
<evidence type="ECO:0000256" key="7">
    <source>
        <dbReference type="SAM" id="Phobius"/>
    </source>
</evidence>
<keyword evidence="5 7" id="KW-0472">Membrane</keyword>
<comment type="subcellular location">
    <subcellularLocation>
        <location evidence="1">Membrane</location>
        <topology evidence="1">Multi-pass membrane protein</topology>
    </subcellularLocation>
</comment>
<evidence type="ECO:0000313" key="9">
    <source>
        <dbReference type="EMBL" id="KAG0251501.1"/>
    </source>
</evidence>
<feature type="transmembrane region" description="Helical" evidence="7">
    <location>
        <begin position="329"/>
        <end position="348"/>
    </location>
</feature>
<evidence type="ECO:0000256" key="4">
    <source>
        <dbReference type="ARBA" id="ARBA00022989"/>
    </source>
</evidence>
<dbReference type="PANTHER" id="PTHR42718">
    <property type="entry name" value="MAJOR FACILITATOR SUPERFAMILY MULTIDRUG TRANSPORTER MFSC"/>
    <property type="match status" value="1"/>
</dbReference>
<organism evidence="9 10">
    <name type="scientific">Mortierella polycephala</name>
    <dbReference type="NCBI Taxonomy" id="41804"/>
    <lineage>
        <taxon>Eukaryota</taxon>
        <taxon>Fungi</taxon>
        <taxon>Fungi incertae sedis</taxon>
        <taxon>Mucoromycota</taxon>
        <taxon>Mortierellomycotina</taxon>
        <taxon>Mortierellomycetes</taxon>
        <taxon>Mortierellales</taxon>
        <taxon>Mortierellaceae</taxon>
        <taxon>Mortierella</taxon>
    </lineage>
</organism>
<feature type="transmembrane region" description="Helical" evidence="7">
    <location>
        <begin position="221"/>
        <end position="244"/>
    </location>
</feature>
<feature type="transmembrane region" description="Helical" evidence="7">
    <location>
        <begin position="196"/>
        <end position="215"/>
    </location>
</feature>
<dbReference type="InterPro" id="IPR011701">
    <property type="entry name" value="MFS"/>
</dbReference>
<dbReference type="PROSITE" id="PS50850">
    <property type="entry name" value="MFS"/>
    <property type="match status" value="1"/>
</dbReference>
<keyword evidence="3 7" id="KW-0812">Transmembrane</keyword>
<feature type="compositionally biased region" description="Polar residues" evidence="6">
    <location>
        <begin position="1"/>
        <end position="11"/>
    </location>
</feature>
<gene>
    <name evidence="9" type="ORF">BG011_007560</name>
</gene>
<dbReference type="Gene3D" id="1.20.1720.10">
    <property type="entry name" value="Multidrug resistance protein D"/>
    <property type="match status" value="1"/>
</dbReference>
<dbReference type="Proteomes" id="UP000726737">
    <property type="component" value="Unassembled WGS sequence"/>
</dbReference>